<name>A0A3B7QYJ4_9BACT</name>
<protein>
    <submittedName>
        <fullName evidence="3">Uncharacterized protein</fullName>
    </submittedName>
</protein>
<proteinExistence type="predicted"/>
<evidence type="ECO:0000313" key="4">
    <source>
        <dbReference type="Proteomes" id="UP000262802"/>
    </source>
</evidence>
<keyword evidence="2" id="KW-0812">Transmembrane</keyword>
<keyword evidence="2" id="KW-1133">Transmembrane helix</keyword>
<organism evidence="3 4">
    <name type="scientific">Hymenobacter oligotrophus</name>
    <dbReference type="NCBI Taxonomy" id="2319843"/>
    <lineage>
        <taxon>Bacteria</taxon>
        <taxon>Pseudomonadati</taxon>
        <taxon>Bacteroidota</taxon>
        <taxon>Cytophagia</taxon>
        <taxon>Cytophagales</taxon>
        <taxon>Hymenobacteraceae</taxon>
        <taxon>Hymenobacter</taxon>
    </lineage>
</organism>
<feature type="compositionally biased region" description="Basic and acidic residues" evidence="1">
    <location>
        <begin position="30"/>
        <end position="40"/>
    </location>
</feature>
<dbReference type="OrthoDB" id="885126at2"/>
<gene>
    <name evidence="3" type="ORF">D3Y59_03750</name>
</gene>
<feature type="compositionally biased region" description="Low complexity" evidence="1">
    <location>
        <begin position="41"/>
        <end position="51"/>
    </location>
</feature>
<keyword evidence="2" id="KW-0472">Membrane</keyword>
<evidence type="ECO:0000313" key="3">
    <source>
        <dbReference type="EMBL" id="AYA36253.1"/>
    </source>
</evidence>
<feature type="region of interest" description="Disordered" evidence="1">
    <location>
        <begin position="30"/>
        <end position="57"/>
    </location>
</feature>
<dbReference type="AlphaFoldDB" id="A0A3B7QYJ4"/>
<reference evidence="3 4" key="1">
    <citation type="submission" date="2018-09" db="EMBL/GenBank/DDBJ databases">
        <title>Hymenobacter medium sp. nov., isolated from R2A medium.</title>
        <authorList>
            <person name="Yingchao G."/>
        </authorList>
    </citation>
    <scope>NUCLEOTIDE SEQUENCE [LARGE SCALE GENOMIC DNA]</scope>
    <source>
        <strain evidence="4">sh-6</strain>
    </source>
</reference>
<feature type="transmembrane region" description="Helical" evidence="2">
    <location>
        <begin position="6"/>
        <end position="23"/>
    </location>
</feature>
<feature type="region of interest" description="Disordered" evidence="1">
    <location>
        <begin position="73"/>
        <end position="117"/>
    </location>
</feature>
<dbReference type="KEGG" id="hyh:D3Y59_03750"/>
<evidence type="ECO:0000256" key="2">
    <source>
        <dbReference type="SAM" id="Phobius"/>
    </source>
</evidence>
<dbReference type="Proteomes" id="UP000262802">
    <property type="component" value="Chromosome"/>
</dbReference>
<dbReference type="RefSeq" id="WP_119443839.1">
    <property type="nucleotide sequence ID" value="NZ_CP032317.1"/>
</dbReference>
<dbReference type="EMBL" id="CP032317">
    <property type="protein sequence ID" value="AYA36253.1"/>
    <property type="molecule type" value="Genomic_DNA"/>
</dbReference>
<keyword evidence="4" id="KW-1185">Reference proteome</keyword>
<sequence length="189" mass="20560">MFEKLQTLLLILLGLVVFVVRMWRKAQDTARREAQERKLPAPDARPTARPVVRPPGAPSFEELLQQMKRQNLPTAPAAGLPTPASPAATSAEQRAPAARTLEAPQSSSRSLEEPATVRAARSLEVPVAVPRRAASLPRPAAAAPNDYWAREGRRVAPPTAAADIAARLRNPADLRAAFVMAEVLQRRFD</sequence>
<accession>A0A3B7QYJ4</accession>
<feature type="compositionally biased region" description="Low complexity" evidence="1">
    <location>
        <begin position="73"/>
        <end position="91"/>
    </location>
</feature>
<evidence type="ECO:0000256" key="1">
    <source>
        <dbReference type="SAM" id="MobiDB-lite"/>
    </source>
</evidence>